<comment type="caution">
    <text evidence="2">The sequence shown here is derived from an EMBL/GenBank/DDBJ whole genome shotgun (WGS) entry which is preliminary data.</text>
</comment>
<feature type="transmembrane region" description="Helical" evidence="1">
    <location>
        <begin position="6"/>
        <end position="25"/>
    </location>
</feature>
<evidence type="ECO:0000313" key="3">
    <source>
        <dbReference type="Proteomes" id="UP000705823"/>
    </source>
</evidence>
<dbReference type="Proteomes" id="UP000705823">
    <property type="component" value="Unassembled WGS sequence"/>
</dbReference>
<evidence type="ECO:0000313" key="2">
    <source>
        <dbReference type="EMBL" id="TQQ78593.1"/>
    </source>
</evidence>
<sequence length="115" mass="12461">MAETAVIQQVAAFLAALWWTSKWLIGRPVSRWRFAVAALAGAILWVFVAFTALGSQWASSGVVITYQSPALAYFSAFMAAVSVIGIVLGLLLWTEEETDAAVDSVPDRLRQELGD</sequence>
<evidence type="ECO:0000256" key="1">
    <source>
        <dbReference type="SAM" id="Phobius"/>
    </source>
</evidence>
<keyword evidence="3" id="KW-1185">Reference proteome</keyword>
<proteinExistence type="predicted"/>
<feature type="transmembrane region" description="Helical" evidence="1">
    <location>
        <begin position="32"/>
        <end position="58"/>
    </location>
</feature>
<feature type="transmembrane region" description="Helical" evidence="1">
    <location>
        <begin position="70"/>
        <end position="93"/>
    </location>
</feature>
<protein>
    <submittedName>
        <fullName evidence="2">Uncharacterized protein</fullName>
    </submittedName>
</protein>
<dbReference type="AlphaFoldDB" id="A0A8J8TAP2"/>
<reference evidence="2" key="1">
    <citation type="submission" date="2019-02" db="EMBL/GenBank/DDBJ databases">
        <title>Halonotius sp. a new haloarchaeum isolated from saline soil.</title>
        <authorList>
            <person name="Duran-Viseras A."/>
            <person name="Sanchez-Porro C."/>
            <person name="Ventosa A."/>
        </authorList>
    </citation>
    <scope>NUCLEOTIDE SEQUENCE</scope>
    <source>
        <strain evidence="2">F15B</strain>
    </source>
</reference>
<gene>
    <name evidence="2" type="ORF">EGH24_13810</name>
</gene>
<keyword evidence="1" id="KW-0812">Transmembrane</keyword>
<dbReference type="EMBL" id="RKLU01000011">
    <property type="protein sequence ID" value="TQQ78593.1"/>
    <property type="molecule type" value="Genomic_DNA"/>
</dbReference>
<organism evidence="2 3">
    <name type="scientific">Halonotius terrestris</name>
    <dbReference type="NCBI Taxonomy" id="2487750"/>
    <lineage>
        <taxon>Archaea</taxon>
        <taxon>Methanobacteriati</taxon>
        <taxon>Methanobacteriota</taxon>
        <taxon>Stenosarchaea group</taxon>
        <taxon>Halobacteria</taxon>
        <taxon>Halobacteriales</taxon>
        <taxon>Haloferacaceae</taxon>
        <taxon>Halonotius</taxon>
    </lineage>
</organism>
<accession>A0A8J8TAP2</accession>
<dbReference type="RefSeq" id="WP_142980719.1">
    <property type="nucleotide sequence ID" value="NZ_RKLU01000011.1"/>
</dbReference>
<keyword evidence="1" id="KW-1133">Transmembrane helix</keyword>
<keyword evidence="1" id="KW-0472">Membrane</keyword>
<name>A0A8J8TAP2_9EURY</name>